<evidence type="ECO:0000313" key="2">
    <source>
        <dbReference type="Proteomes" id="UP001470230"/>
    </source>
</evidence>
<dbReference type="Proteomes" id="UP001470230">
    <property type="component" value="Unassembled WGS sequence"/>
</dbReference>
<evidence type="ECO:0000313" key="1">
    <source>
        <dbReference type="EMBL" id="KAK8891268.1"/>
    </source>
</evidence>
<keyword evidence="2" id="KW-1185">Reference proteome</keyword>
<sequence>MNTTDIEKSDKMQVKLKTTCVLNVPFQKYESNFTFVVNNEQYPTSRITADLLSPKICKIHFNDPTFNEITIKTHSQGNFQYFLDLINFSENNIPTNDIPFLTEISNILENKSLDFYNQKSSITPTLDNIFDLIKEHEKNQVLFSKSFKEEIDFVSFNFYKFNEKQIQKLASLQIKTIESILSNTKLQLSIEDQLLKFINQIYLNDSKNSYLYEYVEFANVTGTTIKEFLDIFDLNDLTNELWKLLSVRLEQEIININPSEIRHYTNNNIRYEGINIPFNENQIFNGIINYIKNNSKINILDEINITASSSNNHKIDGPQNVILFDDQSKDFRAINSGDVWICFDFKYHTIIPSNYTIRSYGFGIDFQHPKSWVIEGSNDNNNWIVIDEQRNCPFLNGSNLIHTFTIQDQKQEKFQFIRLRLTGPNWNDSHQLSFDSIEFYGKLF</sequence>
<dbReference type="Gene3D" id="2.60.120.260">
    <property type="entry name" value="Galactose-binding domain-like"/>
    <property type="match status" value="1"/>
</dbReference>
<dbReference type="EMBL" id="JAPFFF010000004">
    <property type="protein sequence ID" value="KAK8891268.1"/>
    <property type="molecule type" value="Genomic_DNA"/>
</dbReference>
<comment type="caution">
    <text evidence="1">The sequence shown here is derived from an EMBL/GenBank/DDBJ whole genome shotgun (WGS) entry which is preliminary data.</text>
</comment>
<organism evidence="1 2">
    <name type="scientific">Tritrichomonas musculus</name>
    <dbReference type="NCBI Taxonomy" id="1915356"/>
    <lineage>
        <taxon>Eukaryota</taxon>
        <taxon>Metamonada</taxon>
        <taxon>Parabasalia</taxon>
        <taxon>Tritrichomonadida</taxon>
        <taxon>Tritrichomonadidae</taxon>
        <taxon>Tritrichomonas</taxon>
    </lineage>
</organism>
<reference evidence="1 2" key="1">
    <citation type="submission" date="2024-04" db="EMBL/GenBank/DDBJ databases">
        <title>Tritrichomonas musculus Genome.</title>
        <authorList>
            <person name="Alves-Ferreira E."/>
            <person name="Grigg M."/>
            <person name="Lorenzi H."/>
            <person name="Galac M."/>
        </authorList>
    </citation>
    <scope>NUCLEOTIDE SEQUENCE [LARGE SCALE GENOMIC DNA]</scope>
    <source>
        <strain evidence="1 2">EAF2021</strain>
    </source>
</reference>
<accession>A0ABR2KJV8</accession>
<dbReference type="SUPFAM" id="SSF49785">
    <property type="entry name" value="Galactose-binding domain-like"/>
    <property type="match status" value="1"/>
</dbReference>
<gene>
    <name evidence="1" type="ORF">M9Y10_028475</name>
</gene>
<protein>
    <recommendedName>
        <fullName evidence="3">F5/8 type C domain-containing protein</fullName>
    </recommendedName>
</protein>
<evidence type="ECO:0008006" key="3">
    <source>
        <dbReference type="Google" id="ProtNLM"/>
    </source>
</evidence>
<name>A0ABR2KJV8_9EUKA</name>
<dbReference type="InterPro" id="IPR008979">
    <property type="entry name" value="Galactose-bd-like_sf"/>
</dbReference>
<proteinExistence type="predicted"/>